<dbReference type="AlphaFoldDB" id="A0A0F9SAJ9"/>
<comment type="caution">
    <text evidence="1">The sequence shown here is derived from an EMBL/GenBank/DDBJ whole genome shotgun (WGS) entry which is preliminary data.</text>
</comment>
<dbReference type="EMBL" id="LAZR01000568">
    <property type="protein sequence ID" value="KKN64079.1"/>
    <property type="molecule type" value="Genomic_DNA"/>
</dbReference>
<proteinExistence type="predicted"/>
<reference evidence="1" key="1">
    <citation type="journal article" date="2015" name="Nature">
        <title>Complex archaea that bridge the gap between prokaryotes and eukaryotes.</title>
        <authorList>
            <person name="Spang A."/>
            <person name="Saw J.H."/>
            <person name="Jorgensen S.L."/>
            <person name="Zaremba-Niedzwiedzka K."/>
            <person name="Martijn J."/>
            <person name="Lind A.E."/>
            <person name="van Eijk R."/>
            <person name="Schleper C."/>
            <person name="Guy L."/>
            <person name="Ettema T.J."/>
        </authorList>
    </citation>
    <scope>NUCLEOTIDE SEQUENCE</scope>
</reference>
<protein>
    <submittedName>
        <fullName evidence="1">Uncharacterized protein</fullName>
    </submittedName>
</protein>
<evidence type="ECO:0000313" key="1">
    <source>
        <dbReference type="EMBL" id="KKN64079.1"/>
    </source>
</evidence>
<name>A0A0F9SAJ9_9ZZZZ</name>
<gene>
    <name evidence="1" type="ORF">LCGC14_0495060</name>
</gene>
<sequence>MTDNKKSNAINQIIADIFFDDEGKKTFFQLSVGDFIIKFCNQYNITVDDSIKWTKEMEKSMSNSFLIKN</sequence>
<organism evidence="1">
    <name type="scientific">marine sediment metagenome</name>
    <dbReference type="NCBI Taxonomy" id="412755"/>
    <lineage>
        <taxon>unclassified sequences</taxon>
        <taxon>metagenomes</taxon>
        <taxon>ecological metagenomes</taxon>
    </lineage>
</organism>
<accession>A0A0F9SAJ9</accession>